<protein>
    <submittedName>
        <fullName evidence="1">Uncharacterized protein</fullName>
    </submittedName>
</protein>
<dbReference type="Proteomes" id="UP000051326">
    <property type="component" value="Unassembled WGS sequence"/>
</dbReference>
<reference evidence="1 2" key="1">
    <citation type="submission" date="2015-09" db="EMBL/GenBank/DDBJ databases">
        <authorList>
            <consortium name="Swine Surveillance"/>
        </authorList>
    </citation>
    <scope>NUCLEOTIDE SEQUENCE [LARGE SCALE GENOMIC DNA]</scope>
    <source>
        <strain evidence="1 2">CECT 8399</strain>
    </source>
</reference>
<gene>
    <name evidence="1" type="ORF">PHA8399_02355</name>
</gene>
<dbReference type="AlphaFoldDB" id="A0A0P1HA16"/>
<accession>A0A0P1HA16</accession>
<dbReference type="STRING" id="1396826.PHA8399_02355"/>
<dbReference type="EMBL" id="CYSR01000022">
    <property type="protein sequence ID" value="CUI00228.1"/>
    <property type="molecule type" value="Genomic_DNA"/>
</dbReference>
<name>A0A0P1HA16_9RHOB</name>
<evidence type="ECO:0000313" key="2">
    <source>
        <dbReference type="Proteomes" id="UP000051326"/>
    </source>
</evidence>
<organism evidence="1 2">
    <name type="scientific">Leisingera aquaemixtae</name>
    <dbReference type="NCBI Taxonomy" id="1396826"/>
    <lineage>
        <taxon>Bacteria</taxon>
        <taxon>Pseudomonadati</taxon>
        <taxon>Pseudomonadota</taxon>
        <taxon>Alphaproteobacteria</taxon>
        <taxon>Rhodobacterales</taxon>
        <taxon>Roseobacteraceae</taxon>
        <taxon>Leisingera</taxon>
    </lineage>
</organism>
<evidence type="ECO:0000313" key="1">
    <source>
        <dbReference type="EMBL" id="CUI00228.1"/>
    </source>
</evidence>
<sequence length="70" mass="7944">MQKPESFESFYYKKVGLGEACGCAERAIGMYEFDRTLGGKTHAKTGRRRFSFKAFALKYGLLSRPRTPAE</sequence>
<proteinExistence type="predicted"/>
<dbReference type="RefSeq" id="WP_058286324.1">
    <property type="nucleotide sequence ID" value="NZ_CYSR01000022.1"/>
</dbReference>